<dbReference type="EMBL" id="JAGIZQ010000003">
    <property type="protein sequence ID" value="KAH6637327.1"/>
    <property type="molecule type" value="Genomic_DNA"/>
</dbReference>
<evidence type="ECO:0000313" key="1">
    <source>
        <dbReference type="EMBL" id="KAH6637327.1"/>
    </source>
</evidence>
<comment type="caution">
    <text evidence="1">The sequence shown here is derived from an EMBL/GenBank/DDBJ whole genome shotgun (WGS) entry which is preliminary data.</text>
</comment>
<dbReference type="Proteomes" id="UP000724584">
    <property type="component" value="Unassembled WGS sequence"/>
</dbReference>
<proteinExistence type="predicted"/>
<sequence>MAGVGAADAPGRSGDSGNRGNGAGDTIAGPSTMICPRCNTRRPVSMFYGKKGGLVGSCTSCRDDKAATRRQEVVPYSHFVTPLS</sequence>
<keyword evidence="2" id="KW-1185">Reference proteome</keyword>
<accession>A0ACB7PG83</accession>
<reference evidence="1 2" key="1">
    <citation type="journal article" date="2021" name="Nat. Commun.">
        <title>Genetic determinants of endophytism in the Arabidopsis root mycobiome.</title>
        <authorList>
            <person name="Mesny F."/>
            <person name="Miyauchi S."/>
            <person name="Thiergart T."/>
            <person name="Pickel B."/>
            <person name="Atanasova L."/>
            <person name="Karlsson M."/>
            <person name="Huettel B."/>
            <person name="Barry K.W."/>
            <person name="Haridas S."/>
            <person name="Chen C."/>
            <person name="Bauer D."/>
            <person name="Andreopoulos W."/>
            <person name="Pangilinan J."/>
            <person name="LaButti K."/>
            <person name="Riley R."/>
            <person name="Lipzen A."/>
            <person name="Clum A."/>
            <person name="Drula E."/>
            <person name="Henrissat B."/>
            <person name="Kohler A."/>
            <person name="Grigoriev I.V."/>
            <person name="Martin F.M."/>
            <person name="Hacquard S."/>
        </authorList>
    </citation>
    <scope>NUCLEOTIDE SEQUENCE [LARGE SCALE GENOMIC DNA]</scope>
    <source>
        <strain evidence="1 2">MPI-SDFR-AT-0079</strain>
    </source>
</reference>
<gene>
    <name evidence="1" type="ORF">F5144DRAFT_211113</name>
</gene>
<evidence type="ECO:0000313" key="2">
    <source>
        <dbReference type="Proteomes" id="UP000724584"/>
    </source>
</evidence>
<protein>
    <submittedName>
        <fullName evidence="1">Uncharacterized protein</fullName>
    </submittedName>
</protein>
<name>A0ACB7PG83_9PEZI</name>
<organism evidence="1 2">
    <name type="scientific">Chaetomium tenue</name>
    <dbReference type="NCBI Taxonomy" id="1854479"/>
    <lineage>
        <taxon>Eukaryota</taxon>
        <taxon>Fungi</taxon>
        <taxon>Dikarya</taxon>
        <taxon>Ascomycota</taxon>
        <taxon>Pezizomycotina</taxon>
        <taxon>Sordariomycetes</taxon>
        <taxon>Sordariomycetidae</taxon>
        <taxon>Sordariales</taxon>
        <taxon>Chaetomiaceae</taxon>
        <taxon>Chaetomium</taxon>
    </lineage>
</organism>